<dbReference type="InterPro" id="IPR052558">
    <property type="entry name" value="Siderophore_Hydrolase_D"/>
</dbReference>
<evidence type="ECO:0000256" key="1">
    <source>
        <dbReference type="ARBA" id="ARBA00005622"/>
    </source>
</evidence>
<feature type="region of interest" description="Disordered" evidence="3">
    <location>
        <begin position="78"/>
        <end position="98"/>
    </location>
</feature>
<evidence type="ECO:0000256" key="3">
    <source>
        <dbReference type="SAM" id="MobiDB-lite"/>
    </source>
</evidence>
<organism evidence="4 5">
    <name type="scientific">Nibricoccus aquaticus</name>
    <dbReference type="NCBI Taxonomy" id="2576891"/>
    <lineage>
        <taxon>Bacteria</taxon>
        <taxon>Pseudomonadati</taxon>
        <taxon>Verrucomicrobiota</taxon>
        <taxon>Opitutia</taxon>
        <taxon>Opitutales</taxon>
        <taxon>Opitutaceae</taxon>
        <taxon>Nibricoccus</taxon>
    </lineage>
</organism>
<dbReference type="GO" id="GO:0016788">
    <property type="term" value="F:hydrolase activity, acting on ester bonds"/>
    <property type="evidence" value="ECO:0007669"/>
    <property type="project" value="TreeGrafter"/>
</dbReference>
<dbReference type="Pfam" id="PF00756">
    <property type="entry name" value="Esterase"/>
    <property type="match status" value="1"/>
</dbReference>
<name>A0A290Q341_9BACT</name>
<keyword evidence="2" id="KW-0378">Hydrolase</keyword>
<dbReference type="Gene3D" id="3.40.50.1820">
    <property type="entry name" value="alpha/beta hydrolase"/>
    <property type="match status" value="1"/>
</dbReference>
<protein>
    <submittedName>
        <fullName evidence="4">Esterase</fullName>
    </submittedName>
</protein>
<dbReference type="PANTHER" id="PTHR40841">
    <property type="entry name" value="SIDEROPHORE TRIACETYLFUSARININE C ESTERASE"/>
    <property type="match status" value="1"/>
</dbReference>
<dbReference type="SUPFAM" id="SSF53474">
    <property type="entry name" value="alpha/beta-Hydrolases"/>
    <property type="match status" value="1"/>
</dbReference>
<dbReference type="OrthoDB" id="9784036at2"/>
<dbReference type="EMBL" id="CP023344">
    <property type="protein sequence ID" value="ATC62944.1"/>
    <property type="molecule type" value="Genomic_DNA"/>
</dbReference>
<dbReference type="InterPro" id="IPR000801">
    <property type="entry name" value="Esterase-like"/>
</dbReference>
<accession>A0A290Q341</accession>
<dbReference type="InterPro" id="IPR029058">
    <property type="entry name" value="AB_hydrolase_fold"/>
</dbReference>
<proteinExistence type="inferred from homology"/>
<dbReference type="Proteomes" id="UP000217265">
    <property type="component" value="Chromosome"/>
</dbReference>
<dbReference type="AlphaFoldDB" id="A0A290Q341"/>
<evidence type="ECO:0000313" key="4">
    <source>
        <dbReference type="EMBL" id="ATC62944.1"/>
    </source>
</evidence>
<sequence>MKPAFVLHSPDTLTDYSIFIEEPSATEPGPWPAIAFLDGDDQFTAAVSAYHSARKAGELPAPLLLVGVGYGASYSKPANKRGRDYTQSTHSDEPTSGGAEAFTRFLTNTLWPELARRYPLRDDQRGIAGHSLGSLLVLYTLWRDPPFFTHYLASAPSIWWDDRHILTFAAQRHVQNATLPARLYLSVGEEDSASMTGDLTLLEQQLKARPFSQLDLTTRRFPRRNHFNVLPDAFHSGLVTLFGSRPRVHA</sequence>
<evidence type="ECO:0000256" key="2">
    <source>
        <dbReference type="ARBA" id="ARBA00022801"/>
    </source>
</evidence>
<gene>
    <name evidence="4" type="ORF">CMV30_02625</name>
</gene>
<dbReference type="KEGG" id="vbh:CMV30_02625"/>
<reference evidence="4 5" key="1">
    <citation type="submission" date="2017-09" db="EMBL/GenBank/DDBJ databases">
        <title>Complete genome sequence of Verrucomicrobial strain HZ-65, isolated from freshwater.</title>
        <authorList>
            <person name="Choi A."/>
        </authorList>
    </citation>
    <scope>NUCLEOTIDE SEQUENCE [LARGE SCALE GENOMIC DNA]</scope>
    <source>
        <strain evidence="4 5">HZ-65</strain>
    </source>
</reference>
<dbReference type="PANTHER" id="PTHR40841:SF2">
    <property type="entry name" value="SIDEROPHORE-DEGRADING ESTERASE (EUROFUNG)"/>
    <property type="match status" value="1"/>
</dbReference>
<comment type="similarity">
    <text evidence="1">Belongs to the esterase D family.</text>
</comment>
<dbReference type="RefSeq" id="WP_096054579.1">
    <property type="nucleotide sequence ID" value="NZ_CP023344.1"/>
</dbReference>
<evidence type="ECO:0000313" key="5">
    <source>
        <dbReference type="Proteomes" id="UP000217265"/>
    </source>
</evidence>
<keyword evidence="5" id="KW-1185">Reference proteome</keyword>